<evidence type="ECO:0000313" key="2">
    <source>
        <dbReference type="EMBL" id="EEZ97356.2"/>
    </source>
</evidence>
<dbReference type="AlphaFoldDB" id="D6X3X7"/>
<evidence type="ECO:0000256" key="1">
    <source>
        <dbReference type="SAM" id="Coils"/>
    </source>
</evidence>
<dbReference type="STRING" id="7070.D6X3X7"/>
<dbReference type="EMBL" id="KQ971379">
    <property type="protein sequence ID" value="EEZ97356.2"/>
    <property type="molecule type" value="Genomic_DNA"/>
</dbReference>
<evidence type="ECO:0000313" key="3">
    <source>
        <dbReference type="Proteomes" id="UP000007266"/>
    </source>
</evidence>
<keyword evidence="1" id="KW-0175">Coiled coil</keyword>
<protein>
    <submittedName>
        <fullName evidence="2">Uncharacterized protein</fullName>
    </submittedName>
</protein>
<accession>D6X3X7</accession>
<keyword evidence="3" id="KW-1185">Reference proteome</keyword>
<gene>
    <name evidence="2" type="primary">AUGUSTUS-3.0.2_11176</name>
    <name evidence="2" type="ORF">TcasGA2_TC011176</name>
</gene>
<feature type="coiled-coil region" evidence="1">
    <location>
        <begin position="223"/>
        <end position="250"/>
    </location>
</feature>
<organism evidence="2 3">
    <name type="scientific">Tribolium castaneum</name>
    <name type="common">Red flour beetle</name>
    <dbReference type="NCBI Taxonomy" id="7070"/>
    <lineage>
        <taxon>Eukaryota</taxon>
        <taxon>Metazoa</taxon>
        <taxon>Ecdysozoa</taxon>
        <taxon>Arthropoda</taxon>
        <taxon>Hexapoda</taxon>
        <taxon>Insecta</taxon>
        <taxon>Pterygota</taxon>
        <taxon>Neoptera</taxon>
        <taxon>Endopterygota</taxon>
        <taxon>Coleoptera</taxon>
        <taxon>Polyphaga</taxon>
        <taxon>Cucujiformia</taxon>
        <taxon>Tenebrionidae</taxon>
        <taxon>Tenebrionidae incertae sedis</taxon>
        <taxon>Tribolium</taxon>
    </lineage>
</organism>
<reference evidence="2 3" key="2">
    <citation type="journal article" date="2010" name="Nucleic Acids Res.">
        <title>BeetleBase in 2010: revisions to provide comprehensive genomic information for Tribolium castaneum.</title>
        <authorList>
            <person name="Kim H.S."/>
            <person name="Murphy T."/>
            <person name="Xia J."/>
            <person name="Caragea D."/>
            <person name="Park Y."/>
            <person name="Beeman R.W."/>
            <person name="Lorenzen M.D."/>
            <person name="Butcher S."/>
            <person name="Manak J.R."/>
            <person name="Brown S.J."/>
        </authorList>
    </citation>
    <scope>GENOME REANNOTATION</scope>
    <source>
        <strain evidence="2 3">Georgia GA2</strain>
    </source>
</reference>
<name>D6X3X7_TRICA</name>
<sequence length="481" mass="55754">MDYFYGAPRRPPAPPTINRLDRVPIVPEVSIIENPPVRPQNVLNIDKSRLRPSFPCDNLKKQVRFQSPNFDNKENQLPQPQTLKTAPDLNGKTFKQIYMANVPDRHLDLSLFEPSFCEKRAQEPQLPQLETVSNYAEFKRQSQTCSEFSRLKSIENVEPQIPQRETVNNYAEFRQRQSHLRSIENVGFRDSYPSEVRPRHTEICTQTEPPCTEIAPTSDEPTIRDLFKIIQQQNEQIMLLQRQVNNLKTSIRQPEIESGPHDDLNNSPKKSLFSFDVKATSFEFSFRPQHNKFRKQNDFLEPRIQEIVENCAENPNSLRLEESLNVRDSYVSEVPSIQIKMDEYHSSDDEEESQGNNNVGLTFYKDLMDQVHNVLKKVQKQSECQNRPGQTMKAVKQATLQHLKDIGVNLSPIQESSEVTRESDCDQTDVSCAVQQLLMKYLPEDKLAKAINKPRPIKDNQFKPPLNTDFSFATLQYMKKF</sequence>
<dbReference type="Proteomes" id="UP000007266">
    <property type="component" value="Linkage group 10"/>
</dbReference>
<dbReference type="HOGENOM" id="CLU_532466_0_0_1"/>
<reference evidence="2 3" key="1">
    <citation type="journal article" date="2008" name="Nature">
        <title>The genome of the model beetle and pest Tribolium castaneum.</title>
        <authorList>
            <consortium name="Tribolium Genome Sequencing Consortium"/>
            <person name="Richards S."/>
            <person name="Gibbs R.A."/>
            <person name="Weinstock G.M."/>
            <person name="Brown S.J."/>
            <person name="Denell R."/>
            <person name="Beeman R.W."/>
            <person name="Gibbs R."/>
            <person name="Beeman R.W."/>
            <person name="Brown S.J."/>
            <person name="Bucher G."/>
            <person name="Friedrich M."/>
            <person name="Grimmelikhuijzen C.J."/>
            <person name="Klingler M."/>
            <person name="Lorenzen M."/>
            <person name="Richards S."/>
            <person name="Roth S."/>
            <person name="Schroder R."/>
            <person name="Tautz D."/>
            <person name="Zdobnov E.M."/>
            <person name="Muzny D."/>
            <person name="Gibbs R.A."/>
            <person name="Weinstock G.M."/>
            <person name="Attaway T."/>
            <person name="Bell S."/>
            <person name="Buhay C.J."/>
            <person name="Chandrabose M.N."/>
            <person name="Chavez D."/>
            <person name="Clerk-Blankenburg K.P."/>
            <person name="Cree A."/>
            <person name="Dao M."/>
            <person name="Davis C."/>
            <person name="Chacko J."/>
            <person name="Dinh H."/>
            <person name="Dugan-Rocha S."/>
            <person name="Fowler G."/>
            <person name="Garner T.T."/>
            <person name="Garnes J."/>
            <person name="Gnirke A."/>
            <person name="Hawes A."/>
            <person name="Hernandez J."/>
            <person name="Hines S."/>
            <person name="Holder M."/>
            <person name="Hume J."/>
            <person name="Jhangiani S.N."/>
            <person name="Joshi V."/>
            <person name="Khan Z.M."/>
            <person name="Jackson L."/>
            <person name="Kovar C."/>
            <person name="Kowis A."/>
            <person name="Lee S."/>
            <person name="Lewis L.R."/>
            <person name="Margolis J."/>
            <person name="Morgan M."/>
            <person name="Nazareth L.V."/>
            <person name="Nguyen N."/>
            <person name="Okwuonu G."/>
            <person name="Parker D."/>
            <person name="Richards S."/>
            <person name="Ruiz S.J."/>
            <person name="Santibanez J."/>
            <person name="Savard J."/>
            <person name="Scherer S.E."/>
            <person name="Schneider B."/>
            <person name="Sodergren E."/>
            <person name="Tautz D."/>
            <person name="Vattahil S."/>
            <person name="Villasana D."/>
            <person name="White C.S."/>
            <person name="Wright R."/>
            <person name="Park Y."/>
            <person name="Beeman R.W."/>
            <person name="Lord J."/>
            <person name="Oppert B."/>
            <person name="Lorenzen M."/>
            <person name="Brown S."/>
            <person name="Wang L."/>
            <person name="Savard J."/>
            <person name="Tautz D."/>
            <person name="Richards S."/>
            <person name="Weinstock G."/>
            <person name="Gibbs R.A."/>
            <person name="Liu Y."/>
            <person name="Worley K."/>
            <person name="Weinstock G."/>
            <person name="Elsik C.G."/>
            <person name="Reese J.T."/>
            <person name="Elhaik E."/>
            <person name="Landan G."/>
            <person name="Graur D."/>
            <person name="Arensburger P."/>
            <person name="Atkinson P."/>
            <person name="Beeman R.W."/>
            <person name="Beidler J."/>
            <person name="Brown S.J."/>
            <person name="Demuth J.P."/>
            <person name="Drury D.W."/>
            <person name="Du Y.Z."/>
            <person name="Fujiwara H."/>
            <person name="Lorenzen M."/>
            <person name="Maselli V."/>
            <person name="Osanai M."/>
            <person name="Park Y."/>
            <person name="Robertson H.M."/>
            <person name="Tu Z."/>
            <person name="Wang J.J."/>
            <person name="Wang S."/>
            <person name="Richards S."/>
            <person name="Song H."/>
            <person name="Zhang L."/>
            <person name="Sodergren E."/>
            <person name="Werner D."/>
            <person name="Stanke M."/>
            <person name="Morgenstern B."/>
            <person name="Solovyev V."/>
            <person name="Kosarev P."/>
            <person name="Brown G."/>
            <person name="Chen H.C."/>
            <person name="Ermolaeva O."/>
            <person name="Hlavina W."/>
            <person name="Kapustin Y."/>
            <person name="Kiryutin B."/>
            <person name="Kitts P."/>
            <person name="Maglott D."/>
            <person name="Pruitt K."/>
            <person name="Sapojnikov V."/>
            <person name="Souvorov A."/>
            <person name="Mackey A.J."/>
            <person name="Waterhouse R.M."/>
            <person name="Wyder S."/>
            <person name="Zdobnov E.M."/>
            <person name="Zdobnov E.M."/>
            <person name="Wyder S."/>
            <person name="Kriventseva E.V."/>
            <person name="Kadowaki T."/>
            <person name="Bork P."/>
            <person name="Aranda M."/>
            <person name="Bao R."/>
            <person name="Beermann A."/>
            <person name="Berns N."/>
            <person name="Bolognesi R."/>
            <person name="Bonneton F."/>
            <person name="Bopp D."/>
            <person name="Brown S.J."/>
            <person name="Bucher G."/>
            <person name="Butts T."/>
            <person name="Chaumot A."/>
            <person name="Denell R.E."/>
            <person name="Ferrier D.E."/>
            <person name="Friedrich M."/>
            <person name="Gordon C.M."/>
            <person name="Jindra M."/>
            <person name="Klingler M."/>
            <person name="Lan Q."/>
            <person name="Lattorff H.M."/>
            <person name="Laudet V."/>
            <person name="von Levetsow C."/>
            <person name="Liu Z."/>
            <person name="Lutz R."/>
            <person name="Lynch J.A."/>
            <person name="da Fonseca R.N."/>
            <person name="Posnien N."/>
            <person name="Reuter R."/>
            <person name="Roth S."/>
            <person name="Savard J."/>
            <person name="Schinko J.B."/>
            <person name="Schmitt C."/>
            <person name="Schoppmeier M."/>
            <person name="Schroder R."/>
            <person name="Shippy T.D."/>
            <person name="Simonnet F."/>
            <person name="Marques-Souza H."/>
            <person name="Tautz D."/>
            <person name="Tomoyasu Y."/>
            <person name="Trauner J."/>
            <person name="Van der Zee M."/>
            <person name="Vervoort M."/>
            <person name="Wittkopp N."/>
            <person name="Wimmer E.A."/>
            <person name="Yang X."/>
            <person name="Jones A.K."/>
            <person name="Sattelle D.B."/>
            <person name="Ebert P.R."/>
            <person name="Nelson D."/>
            <person name="Scott J.G."/>
            <person name="Beeman R.W."/>
            <person name="Muthukrishnan S."/>
            <person name="Kramer K.J."/>
            <person name="Arakane Y."/>
            <person name="Beeman R.W."/>
            <person name="Zhu Q."/>
            <person name="Hogenkamp D."/>
            <person name="Dixit R."/>
            <person name="Oppert B."/>
            <person name="Jiang H."/>
            <person name="Zou Z."/>
            <person name="Marshall J."/>
            <person name="Elpidina E."/>
            <person name="Vinokurov K."/>
            <person name="Oppert C."/>
            <person name="Zou Z."/>
            <person name="Evans J."/>
            <person name="Lu Z."/>
            <person name="Zhao P."/>
            <person name="Sumathipala N."/>
            <person name="Altincicek B."/>
            <person name="Vilcinskas A."/>
            <person name="Williams M."/>
            <person name="Hultmark D."/>
            <person name="Hetru C."/>
            <person name="Jiang H."/>
            <person name="Grimmelikhuijzen C.J."/>
            <person name="Hauser F."/>
            <person name="Cazzamali G."/>
            <person name="Williamson M."/>
            <person name="Park Y."/>
            <person name="Li B."/>
            <person name="Tanaka Y."/>
            <person name="Predel R."/>
            <person name="Neupert S."/>
            <person name="Schachtner J."/>
            <person name="Verleyen P."/>
            <person name="Raible F."/>
            <person name="Bork P."/>
            <person name="Friedrich M."/>
            <person name="Walden K.K."/>
            <person name="Robertson H.M."/>
            <person name="Angeli S."/>
            <person name="Foret S."/>
            <person name="Bucher G."/>
            <person name="Schuetz S."/>
            <person name="Maleszka R."/>
            <person name="Wimmer E.A."/>
            <person name="Beeman R.W."/>
            <person name="Lorenzen M."/>
            <person name="Tomoyasu Y."/>
            <person name="Miller S.C."/>
            <person name="Grossmann D."/>
            <person name="Bucher G."/>
        </authorList>
    </citation>
    <scope>NUCLEOTIDE SEQUENCE [LARGE SCALE GENOMIC DNA]</scope>
    <source>
        <strain evidence="2 3">Georgia GA2</strain>
    </source>
</reference>
<proteinExistence type="predicted"/>